<evidence type="ECO:0000256" key="2">
    <source>
        <dbReference type="ARBA" id="ARBA00022737"/>
    </source>
</evidence>
<dbReference type="Gene3D" id="2.120.10.80">
    <property type="entry name" value="Kelch-type beta propeller"/>
    <property type="match status" value="2"/>
</dbReference>
<dbReference type="Pfam" id="PF01344">
    <property type="entry name" value="Kelch_1"/>
    <property type="match status" value="1"/>
</dbReference>
<dbReference type="PANTHER" id="PTHR46428">
    <property type="entry name" value="KELCH DOMAIN-CONTAINING PROTEIN 10"/>
    <property type="match status" value="1"/>
</dbReference>
<name>A0AA36H505_CYLNA</name>
<dbReference type="EMBL" id="CATQJL010000305">
    <property type="protein sequence ID" value="CAJ0604123.1"/>
    <property type="molecule type" value="Genomic_DNA"/>
</dbReference>
<keyword evidence="9" id="KW-1185">Reference proteome</keyword>
<evidence type="ECO:0000313" key="8">
    <source>
        <dbReference type="EMBL" id="CAJ0604123.1"/>
    </source>
</evidence>
<evidence type="ECO:0000256" key="1">
    <source>
        <dbReference type="ARBA" id="ARBA00022441"/>
    </source>
</evidence>
<proteinExistence type="inferred from homology"/>
<evidence type="ECO:0000256" key="3">
    <source>
        <dbReference type="ARBA" id="ARBA00038487"/>
    </source>
</evidence>
<evidence type="ECO:0000259" key="7">
    <source>
        <dbReference type="PROSITE" id="PS50157"/>
    </source>
</evidence>
<dbReference type="PROSITE" id="PS00028">
    <property type="entry name" value="ZINC_FINGER_C2H2_1"/>
    <property type="match status" value="3"/>
</dbReference>
<dbReference type="AlphaFoldDB" id="A0AA36H505"/>
<organism evidence="8 9">
    <name type="scientific">Cylicocyclus nassatus</name>
    <name type="common">Nematode worm</name>
    <dbReference type="NCBI Taxonomy" id="53992"/>
    <lineage>
        <taxon>Eukaryota</taxon>
        <taxon>Metazoa</taxon>
        <taxon>Ecdysozoa</taxon>
        <taxon>Nematoda</taxon>
        <taxon>Chromadorea</taxon>
        <taxon>Rhabditida</taxon>
        <taxon>Rhabditina</taxon>
        <taxon>Rhabditomorpha</taxon>
        <taxon>Strongyloidea</taxon>
        <taxon>Strongylidae</taxon>
        <taxon>Cylicocyclus</taxon>
    </lineage>
</organism>
<evidence type="ECO:0000313" key="9">
    <source>
        <dbReference type="Proteomes" id="UP001176961"/>
    </source>
</evidence>
<keyword evidence="1" id="KW-0880">Kelch repeat</keyword>
<dbReference type="InterPro" id="IPR036236">
    <property type="entry name" value="Znf_C2H2_sf"/>
</dbReference>
<dbReference type="InterPro" id="IPR006652">
    <property type="entry name" value="Kelch_1"/>
</dbReference>
<dbReference type="InterPro" id="IPR052125">
    <property type="entry name" value="KLHDC10"/>
</dbReference>
<evidence type="ECO:0000256" key="5">
    <source>
        <dbReference type="PROSITE-ProRule" id="PRU00042"/>
    </source>
</evidence>
<dbReference type="Proteomes" id="UP001176961">
    <property type="component" value="Unassembled WGS sequence"/>
</dbReference>
<gene>
    <name evidence="8" type="ORF">CYNAS_LOCUS16106</name>
</gene>
<sequence>MNILRYLPGMQEFFGASWDSDKECDPANDGNLLSFRELKSGPLSRHSPNNIPAPRSGHRIFTDDEFLYVIGGFDRTSEEREGKIYREVWRYNLYTQEWSRMDLHGTFPSSLASFALAQSAPYSNQVLLFGGTAVPFGATTSASVYLLSVDSDSNALVSTLLPVGGEKLGTYGHAMIRGHDSNSFYVIGGTTGHIFFLDVDELTFVNGEWIWSNQAVTTPNEDGRYRLEAVLHKDLIYIFGGGRPDFVTELQNLTVFDTKNKKFVEIPTYPDEDWIIANPDQDGFPQGRRCHSVTKWKNKAIVVGGCSADKDDDDVRHVDMFDDVWSFDLDTHHWKKMPFDLAVPVFFHDAAITKEGCLIVWGGVLDIYSTVRTNTGQCCYLEPPSLKTLAALALRPFLKYTRIEESDGLRCSRVMDIEMALSLLSQNRCSFGGCQLCFASSEDLIAHIEFVHITPLEEEYRQKVSQGQYGSEENRASATPNMPLGCVYRLYRLPYNPQPCAPDVVRLNFNHYRKRQHEAAPTLSNVSSSSSIKKEDSSGDYNEDLSECGPNELEDRFRCLVGECGKRFKCSAGLRLHSRTVHGVVLQENTSATHGGSNGSGTLSSSQNHPPPTVSPTKYAASRPYKCHQCSKRYKTTAGLSNHIEQSHKKQSGCRTPSSTDSAPASPSPAVLDQLISQARAHGQAAQEQQRAMQRPLPVQVASATNHQYSQMPSQAPLPVRSLPNTHQRYPQNQQVVQQGQAHILHQPHLQQRRPQYGAVQAHLVSSNSPHNAVQTGTEGNRTVGNESSDDGSRRYTPNVAESGPILLNPKQD</sequence>
<dbReference type="GO" id="GO:0032874">
    <property type="term" value="P:positive regulation of stress-activated MAPK cascade"/>
    <property type="evidence" value="ECO:0007669"/>
    <property type="project" value="TreeGrafter"/>
</dbReference>
<dbReference type="PROSITE" id="PS50157">
    <property type="entry name" value="ZINC_FINGER_C2H2_2"/>
    <property type="match status" value="2"/>
</dbReference>
<feature type="compositionally biased region" description="Low complexity" evidence="6">
    <location>
        <begin position="684"/>
        <end position="695"/>
    </location>
</feature>
<dbReference type="InterPro" id="IPR013087">
    <property type="entry name" value="Znf_C2H2_type"/>
</dbReference>
<dbReference type="GO" id="GO:0008270">
    <property type="term" value="F:zinc ion binding"/>
    <property type="evidence" value="ECO:0007669"/>
    <property type="project" value="UniProtKB-KW"/>
</dbReference>
<evidence type="ECO:0000256" key="4">
    <source>
        <dbReference type="ARBA" id="ARBA00041041"/>
    </source>
</evidence>
<comment type="caution">
    <text evidence="8">The sequence shown here is derived from an EMBL/GenBank/DDBJ whole genome shotgun (WGS) entry which is preliminary data.</text>
</comment>
<dbReference type="Gene3D" id="3.30.160.60">
    <property type="entry name" value="Classic Zinc Finger"/>
    <property type="match status" value="1"/>
</dbReference>
<keyword evidence="5" id="KW-0863">Zinc-finger</keyword>
<evidence type="ECO:0000256" key="6">
    <source>
        <dbReference type="SAM" id="MobiDB-lite"/>
    </source>
</evidence>
<dbReference type="SMART" id="SM00355">
    <property type="entry name" value="ZnF_C2H2"/>
    <property type="match status" value="3"/>
</dbReference>
<keyword evidence="2" id="KW-0677">Repeat</keyword>
<dbReference type="SUPFAM" id="SSF117281">
    <property type="entry name" value="Kelch motif"/>
    <property type="match status" value="2"/>
</dbReference>
<feature type="region of interest" description="Disordered" evidence="6">
    <location>
        <begin position="679"/>
        <end position="698"/>
    </location>
</feature>
<feature type="region of interest" description="Disordered" evidence="6">
    <location>
        <begin position="590"/>
        <end position="622"/>
    </location>
</feature>
<keyword evidence="5" id="KW-0862">Zinc</keyword>
<dbReference type="Pfam" id="PF24681">
    <property type="entry name" value="Kelch_KLHDC2_KLHL20_DRC7"/>
    <property type="match status" value="1"/>
</dbReference>
<dbReference type="SUPFAM" id="SSF57667">
    <property type="entry name" value="beta-beta-alpha zinc fingers"/>
    <property type="match status" value="1"/>
</dbReference>
<reference evidence="8" key="1">
    <citation type="submission" date="2023-07" db="EMBL/GenBank/DDBJ databases">
        <authorList>
            <consortium name="CYATHOMIX"/>
        </authorList>
    </citation>
    <scope>NUCLEOTIDE SEQUENCE</scope>
    <source>
        <strain evidence="8">N/A</strain>
    </source>
</reference>
<dbReference type="InterPro" id="IPR015915">
    <property type="entry name" value="Kelch-typ_b-propeller"/>
</dbReference>
<dbReference type="PANTHER" id="PTHR46428:SF1">
    <property type="entry name" value="KELCH DOMAIN-CONTAINING PROTEIN 10"/>
    <property type="match status" value="1"/>
</dbReference>
<feature type="region of interest" description="Disordered" evidence="6">
    <location>
        <begin position="518"/>
        <end position="544"/>
    </location>
</feature>
<comment type="similarity">
    <text evidence="3">Belongs to the KLHDC10 family.</text>
</comment>
<feature type="domain" description="C2H2-type" evidence="7">
    <location>
        <begin position="557"/>
        <end position="582"/>
    </location>
</feature>
<feature type="compositionally biased region" description="Polar residues" evidence="6">
    <location>
        <begin position="764"/>
        <end position="787"/>
    </location>
</feature>
<feature type="region of interest" description="Disordered" evidence="6">
    <location>
        <begin position="763"/>
        <end position="813"/>
    </location>
</feature>
<feature type="domain" description="C2H2-type" evidence="7">
    <location>
        <begin position="625"/>
        <end position="653"/>
    </location>
</feature>
<accession>A0AA36H505</accession>
<protein>
    <recommendedName>
        <fullName evidence="4">Kelch domain-containing protein 10</fullName>
    </recommendedName>
</protein>
<feature type="region of interest" description="Disordered" evidence="6">
    <location>
        <begin position="706"/>
        <end position="726"/>
    </location>
</feature>
<keyword evidence="5" id="KW-0479">Metal-binding</keyword>
<feature type="region of interest" description="Disordered" evidence="6">
    <location>
        <begin position="641"/>
        <end position="669"/>
    </location>
</feature>
<feature type="compositionally biased region" description="Low complexity" evidence="6">
    <location>
        <begin position="656"/>
        <end position="669"/>
    </location>
</feature>